<dbReference type="InterPro" id="IPR002893">
    <property type="entry name" value="Znf_MYND"/>
</dbReference>
<organism evidence="6 7">
    <name type="scientific">Polyporus arcularius HHB13444</name>
    <dbReference type="NCBI Taxonomy" id="1314778"/>
    <lineage>
        <taxon>Eukaryota</taxon>
        <taxon>Fungi</taxon>
        <taxon>Dikarya</taxon>
        <taxon>Basidiomycota</taxon>
        <taxon>Agaricomycotina</taxon>
        <taxon>Agaricomycetes</taxon>
        <taxon>Polyporales</taxon>
        <taxon>Polyporaceae</taxon>
        <taxon>Polyporus</taxon>
    </lineage>
</organism>
<feature type="domain" description="MYND-type" evidence="5">
    <location>
        <begin position="29"/>
        <end position="70"/>
    </location>
</feature>
<evidence type="ECO:0000256" key="1">
    <source>
        <dbReference type="ARBA" id="ARBA00022723"/>
    </source>
</evidence>
<keyword evidence="7" id="KW-1185">Reference proteome</keyword>
<accession>A0A5C3PGD0</accession>
<evidence type="ECO:0000313" key="7">
    <source>
        <dbReference type="Proteomes" id="UP000308197"/>
    </source>
</evidence>
<dbReference type="PROSITE" id="PS50865">
    <property type="entry name" value="ZF_MYND_2"/>
    <property type="match status" value="1"/>
</dbReference>
<dbReference type="InParanoid" id="A0A5C3PGD0"/>
<evidence type="ECO:0000256" key="2">
    <source>
        <dbReference type="ARBA" id="ARBA00022771"/>
    </source>
</evidence>
<evidence type="ECO:0000259" key="5">
    <source>
        <dbReference type="PROSITE" id="PS50865"/>
    </source>
</evidence>
<dbReference type="EMBL" id="ML211118">
    <property type="protein sequence ID" value="TFK88292.1"/>
    <property type="molecule type" value="Genomic_DNA"/>
</dbReference>
<sequence>MPIDTQPMQTVFRGADGEKLRVRNKDALCRQCDRAAAKGERFRKCTGCKMTIYCSEECQRAAWPNHKQVIFATDSGWPIFDAIAEAAQNEGDLEALAEMEQRQVLQALIRDFVEAHRPTLWAYMNSKMFLDGGVENFFAEGKETRVLLIAMKYNPPGPGQVVTDIDPARAFTVRTCAFIPLTRLVADYPQLGALWESSASYRQRLKDKDRGNPLWAGVLMVLFQAVPTTMKVECFSMFKQPNFQSSPAEERILMQRDTKVMNLGIVFRPQNVGDKHMVPGYLEKQGSVWKWRPLVKDPERDPEWVAATGTNKLPLMERRLKAIRKSQHCSVNV</sequence>
<reference evidence="6 7" key="1">
    <citation type="journal article" date="2019" name="Nat. Ecol. Evol.">
        <title>Megaphylogeny resolves global patterns of mushroom evolution.</title>
        <authorList>
            <person name="Varga T."/>
            <person name="Krizsan K."/>
            <person name="Foldi C."/>
            <person name="Dima B."/>
            <person name="Sanchez-Garcia M."/>
            <person name="Sanchez-Ramirez S."/>
            <person name="Szollosi G.J."/>
            <person name="Szarkandi J.G."/>
            <person name="Papp V."/>
            <person name="Albert L."/>
            <person name="Andreopoulos W."/>
            <person name="Angelini C."/>
            <person name="Antonin V."/>
            <person name="Barry K.W."/>
            <person name="Bougher N.L."/>
            <person name="Buchanan P."/>
            <person name="Buyck B."/>
            <person name="Bense V."/>
            <person name="Catcheside P."/>
            <person name="Chovatia M."/>
            <person name="Cooper J."/>
            <person name="Damon W."/>
            <person name="Desjardin D."/>
            <person name="Finy P."/>
            <person name="Geml J."/>
            <person name="Haridas S."/>
            <person name="Hughes K."/>
            <person name="Justo A."/>
            <person name="Karasinski D."/>
            <person name="Kautmanova I."/>
            <person name="Kiss B."/>
            <person name="Kocsube S."/>
            <person name="Kotiranta H."/>
            <person name="LaButti K.M."/>
            <person name="Lechner B.E."/>
            <person name="Liimatainen K."/>
            <person name="Lipzen A."/>
            <person name="Lukacs Z."/>
            <person name="Mihaltcheva S."/>
            <person name="Morgado L.N."/>
            <person name="Niskanen T."/>
            <person name="Noordeloos M.E."/>
            <person name="Ohm R.A."/>
            <person name="Ortiz-Santana B."/>
            <person name="Ovrebo C."/>
            <person name="Racz N."/>
            <person name="Riley R."/>
            <person name="Savchenko A."/>
            <person name="Shiryaev A."/>
            <person name="Soop K."/>
            <person name="Spirin V."/>
            <person name="Szebenyi C."/>
            <person name="Tomsovsky M."/>
            <person name="Tulloss R.E."/>
            <person name="Uehling J."/>
            <person name="Grigoriev I.V."/>
            <person name="Vagvolgyi C."/>
            <person name="Papp T."/>
            <person name="Martin F.M."/>
            <person name="Miettinen O."/>
            <person name="Hibbett D.S."/>
            <person name="Nagy L.G."/>
        </authorList>
    </citation>
    <scope>NUCLEOTIDE SEQUENCE [LARGE SCALE GENOMIC DNA]</scope>
    <source>
        <strain evidence="6 7">HHB13444</strain>
    </source>
</reference>
<evidence type="ECO:0000256" key="3">
    <source>
        <dbReference type="ARBA" id="ARBA00022833"/>
    </source>
</evidence>
<name>A0A5C3PGD0_9APHY</name>
<dbReference type="AlphaFoldDB" id="A0A5C3PGD0"/>
<keyword evidence="2 4" id="KW-0863">Zinc-finger</keyword>
<keyword evidence="1" id="KW-0479">Metal-binding</keyword>
<evidence type="ECO:0000256" key="4">
    <source>
        <dbReference type="PROSITE-ProRule" id="PRU00134"/>
    </source>
</evidence>
<proteinExistence type="predicted"/>
<dbReference type="SUPFAM" id="SSF144232">
    <property type="entry name" value="HIT/MYND zinc finger-like"/>
    <property type="match status" value="1"/>
</dbReference>
<dbReference type="Pfam" id="PF01753">
    <property type="entry name" value="zf-MYND"/>
    <property type="match status" value="1"/>
</dbReference>
<dbReference type="GO" id="GO:0008270">
    <property type="term" value="F:zinc ion binding"/>
    <property type="evidence" value="ECO:0007669"/>
    <property type="project" value="UniProtKB-KW"/>
</dbReference>
<gene>
    <name evidence="6" type="ORF">K466DRAFT_489219</name>
</gene>
<protein>
    <recommendedName>
        <fullName evidence="5">MYND-type domain-containing protein</fullName>
    </recommendedName>
</protein>
<dbReference type="STRING" id="1314778.A0A5C3PGD0"/>
<keyword evidence="3" id="KW-0862">Zinc</keyword>
<evidence type="ECO:0000313" key="6">
    <source>
        <dbReference type="EMBL" id="TFK88292.1"/>
    </source>
</evidence>
<dbReference type="Proteomes" id="UP000308197">
    <property type="component" value="Unassembled WGS sequence"/>
</dbReference>
<dbReference type="Gene3D" id="6.10.140.2220">
    <property type="match status" value="1"/>
</dbReference>